<dbReference type="EMBL" id="BGPR01012180">
    <property type="protein sequence ID" value="GBN54939.1"/>
    <property type="molecule type" value="Genomic_DNA"/>
</dbReference>
<accession>A0A4Y2PUP0</accession>
<gene>
    <name evidence="1" type="ORF">AVEN_227635_1</name>
</gene>
<keyword evidence="2" id="KW-1185">Reference proteome</keyword>
<organism evidence="1 2">
    <name type="scientific">Araneus ventricosus</name>
    <name type="common">Orbweaver spider</name>
    <name type="synonym">Epeira ventricosa</name>
    <dbReference type="NCBI Taxonomy" id="182803"/>
    <lineage>
        <taxon>Eukaryota</taxon>
        <taxon>Metazoa</taxon>
        <taxon>Ecdysozoa</taxon>
        <taxon>Arthropoda</taxon>
        <taxon>Chelicerata</taxon>
        <taxon>Arachnida</taxon>
        <taxon>Araneae</taxon>
        <taxon>Araneomorphae</taxon>
        <taxon>Entelegynae</taxon>
        <taxon>Araneoidea</taxon>
        <taxon>Araneidae</taxon>
        <taxon>Araneus</taxon>
    </lineage>
</organism>
<dbReference type="AlphaFoldDB" id="A0A4Y2PUP0"/>
<evidence type="ECO:0000313" key="2">
    <source>
        <dbReference type="Proteomes" id="UP000499080"/>
    </source>
</evidence>
<name>A0A4Y2PUP0_ARAVE</name>
<dbReference type="Proteomes" id="UP000499080">
    <property type="component" value="Unassembled WGS sequence"/>
</dbReference>
<sequence>VRRGRRAVSPLWIQAPRCPVSAARLLKGIPSRNQPGRRNRLQGPVLSAISSGNALPLALHEWCRFLPVSDTMVKDATGFWMFPSKIPSKPPRGPEVSLGKASLSAIFNRCSMIIIKLEKETRHYEL</sequence>
<reference evidence="1 2" key="1">
    <citation type="journal article" date="2019" name="Sci. Rep.">
        <title>Orb-weaving spider Araneus ventricosus genome elucidates the spidroin gene catalogue.</title>
        <authorList>
            <person name="Kono N."/>
            <person name="Nakamura H."/>
            <person name="Ohtoshi R."/>
            <person name="Moran D.A.P."/>
            <person name="Shinohara A."/>
            <person name="Yoshida Y."/>
            <person name="Fujiwara M."/>
            <person name="Mori M."/>
            <person name="Tomita M."/>
            <person name="Arakawa K."/>
        </authorList>
    </citation>
    <scope>NUCLEOTIDE SEQUENCE [LARGE SCALE GENOMIC DNA]</scope>
</reference>
<evidence type="ECO:0000313" key="1">
    <source>
        <dbReference type="EMBL" id="GBN54939.1"/>
    </source>
</evidence>
<proteinExistence type="predicted"/>
<protein>
    <submittedName>
        <fullName evidence="1">Uncharacterized protein</fullName>
    </submittedName>
</protein>
<feature type="non-terminal residue" evidence="1">
    <location>
        <position position="1"/>
    </location>
</feature>
<comment type="caution">
    <text evidence="1">The sequence shown here is derived from an EMBL/GenBank/DDBJ whole genome shotgun (WGS) entry which is preliminary data.</text>
</comment>